<dbReference type="PROSITE" id="PS51745">
    <property type="entry name" value="PB1"/>
    <property type="match status" value="1"/>
</dbReference>
<evidence type="ECO:0000256" key="6">
    <source>
        <dbReference type="ARBA" id="ARBA00023242"/>
    </source>
</evidence>
<feature type="region of interest" description="Disordered" evidence="9">
    <location>
        <begin position="19"/>
        <end position="66"/>
    </location>
</feature>
<evidence type="ECO:0000259" key="10">
    <source>
        <dbReference type="PROSITE" id="PS51745"/>
    </source>
</evidence>
<comment type="similarity">
    <text evidence="2 8">Belongs to the Aux/IAA family.</text>
</comment>
<dbReference type="SUPFAM" id="SSF54277">
    <property type="entry name" value="CAD &amp; PB1 domains"/>
    <property type="match status" value="1"/>
</dbReference>
<evidence type="ECO:0000256" key="4">
    <source>
        <dbReference type="ARBA" id="ARBA00023015"/>
    </source>
</evidence>
<dbReference type="InterPro" id="IPR003311">
    <property type="entry name" value="AUX_IAA"/>
</dbReference>
<keyword evidence="4 8" id="KW-0805">Transcription regulation</keyword>
<evidence type="ECO:0000256" key="5">
    <source>
        <dbReference type="ARBA" id="ARBA00023163"/>
    </source>
</evidence>
<evidence type="ECO:0000256" key="2">
    <source>
        <dbReference type="ARBA" id="ARBA00006728"/>
    </source>
</evidence>
<dbReference type="AlphaFoldDB" id="A0A8X8WUA7"/>
<evidence type="ECO:0000313" key="12">
    <source>
        <dbReference type="Proteomes" id="UP000298416"/>
    </source>
</evidence>
<dbReference type="Pfam" id="PF02309">
    <property type="entry name" value="AUX_IAA"/>
    <property type="match status" value="1"/>
</dbReference>
<sequence>MMSSEECYDESELELGLGLSLGAAKTKPNQPAPSSSSITKLNPTGTKRTADSPCSPPPRSAISQVVGWPPVPTYRLNSLSNHAKSPVTEELFSISDKCQGKNTDNLKEKGFVKTSLFVKAHMDGVAIGRKVDLNAHSCYETLASALDAMFIPSASVGARGSNMEEQASVTGKRQHVRFLDGSSDFVLTYEDKDGDWMLVGDIPWEYDISEFCEEAPDHEDNRCQGACSGISRKEWEMTNCSLVENTPRLDSLGLEA</sequence>
<dbReference type="Gene3D" id="3.10.20.90">
    <property type="entry name" value="Phosphatidylinositol 3-kinase Catalytic Subunit, Chain A, domain 1"/>
    <property type="match status" value="1"/>
</dbReference>
<organism evidence="11">
    <name type="scientific">Salvia splendens</name>
    <name type="common">Scarlet sage</name>
    <dbReference type="NCBI Taxonomy" id="180675"/>
    <lineage>
        <taxon>Eukaryota</taxon>
        <taxon>Viridiplantae</taxon>
        <taxon>Streptophyta</taxon>
        <taxon>Embryophyta</taxon>
        <taxon>Tracheophyta</taxon>
        <taxon>Spermatophyta</taxon>
        <taxon>Magnoliopsida</taxon>
        <taxon>eudicotyledons</taxon>
        <taxon>Gunneridae</taxon>
        <taxon>Pentapetalae</taxon>
        <taxon>asterids</taxon>
        <taxon>lamiids</taxon>
        <taxon>Lamiales</taxon>
        <taxon>Lamiaceae</taxon>
        <taxon>Nepetoideae</taxon>
        <taxon>Mentheae</taxon>
        <taxon>Salviinae</taxon>
        <taxon>Salvia</taxon>
        <taxon>Salvia subgen. Calosphace</taxon>
        <taxon>core Calosphace</taxon>
    </lineage>
</organism>
<evidence type="ECO:0000256" key="7">
    <source>
        <dbReference type="ARBA" id="ARBA00023294"/>
    </source>
</evidence>
<comment type="function">
    <text evidence="8">Aux/IAA proteins are short-lived transcriptional factors that function as repressors of early auxin response genes at low auxin concentrations.</text>
</comment>
<feature type="compositionally biased region" description="Polar residues" evidence="9">
    <location>
        <begin position="27"/>
        <end position="47"/>
    </location>
</feature>
<evidence type="ECO:0000256" key="1">
    <source>
        <dbReference type="ARBA" id="ARBA00004123"/>
    </source>
</evidence>
<evidence type="ECO:0000256" key="3">
    <source>
        <dbReference type="ARBA" id="ARBA00022491"/>
    </source>
</evidence>
<dbReference type="GO" id="GO:0005634">
    <property type="term" value="C:nucleus"/>
    <property type="evidence" value="ECO:0007669"/>
    <property type="project" value="UniProtKB-SubCell"/>
</dbReference>
<protein>
    <recommendedName>
        <fullName evidence="8">Auxin-responsive protein</fullName>
    </recommendedName>
</protein>
<evidence type="ECO:0000256" key="9">
    <source>
        <dbReference type="SAM" id="MobiDB-lite"/>
    </source>
</evidence>
<evidence type="ECO:0000256" key="8">
    <source>
        <dbReference type="RuleBase" id="RU004549"/>
    </source>
</evidence>
<gene>
    <name evidence="11" type="ORF">SASPL_137784</name>
</gene>
<dbReference type="PANTHER" id="PTHR31734:SF261">
    <property type="entry name" value="AUXIN-RESPONSIVE PROTEIN IAA13"/>
    <property type="match status" value="1"/>
</dbReference>
<proteinExistence type="inferred from homology"/>
<reference evidence="11" key="2">
    <citation type="submission" date="2020-08" db="EMBL/GenBank/DDBJ databases">
        <title>Plant Genome Project.</title>
        <authorList>
            <person name="Zhang R.-G."/>
        </authorList>
    </citation>
    <scope>NUCLEOTIDE SEQUENCE</scope>
    <source>
        <strain evidence="11">Huo1</strain>
        <tissue evidence="11">Leaf</tissue>
    </source>
</reference>
<dbReference type="InterPro" id="IPR033389">
    <property type="entry name" value="AUX/IAA_dom"/>
</dbReference>
<comment type="subcellular location">
    <subcellularLocation>
        <location evidence="1 8">Nucleus</location>
    </subcellularLocation>
</comment>
<comment type="caution">
    <text evidence="11">The sequence shown here is derived from an EMBL/GenBank/DDBJ whole genome shotgun (WGS) entry which is preliminary data.</text>
</comment>
<dbReference type="PANTHER" id="PTHR31734">
    <property type="entry name" value="AUXIN-RESPONSIVE PROTEIN IAA17"/>
    <property type="match status" value="1"/>
</dbReference>
<reference evidence="11" key="1">
    <citation type="submission" date="2018-01" db="EMBL/GenBank/DDBJ databases">
        <authorList>
            <person name="Mao J.F."/>
        </authorList>
    </citation>
    <scope>NUCLEOTIDE SEQUENCE</scope>
    <source>
        <strain evidence="11">Huo1</strain>
        <tissue evidence="11">Leaf</tissue>
    </source>
</reference>
<keyword evidence="12" id="KW-1185">Reference proteome</keyword>
<keyword evidence="5 8" id="KW-0804">Transcription</keyword>
<accession>A0A8X8WUA7</accession>
<evidence type="ECO:0000313" key="11">
    <source>
        <dbReference type="EMBL" id="KAG6400939.1"/>
    </source>
</evidence>
<dbReference type="EMBL" id="PNBA02000014">
    <property type="protein sequence ID" value="KAG6400939.1"/>
    <property type="molecule type" value="Genomic_DNA"/>
</dbReference>
<dbReference type="GO" id="GO:0009734">
    <property type="term" value="P:auxin-activated signaling pathway"/>
    <property type="evidence" value="ECO:0007669"/>
    <property type="project" value="UniProtKB-UniRule"/>
</dbReference>
<name>A0A8X8WUA7_SALSN</name>
<dbReference type="GO" id="GO:0006355">
    <property type="term" value="P:regulation of DNA-templated transcription"/>
    <property type="evidence" value="ECO:0007669"/>
    <property type="project" value="InterPro"/>
</dbReference>
<keyword evidence="7 8" id="KW-0927">Auxin signaling pathway</keyword>
<keyword evidence="3 8" id="KW-0678">Repressor</keyword>
<comment type="subunit">
    <text evidence="8">Homodimers and heterodimers.</text>
</comment>
<dbReference type="Proteomes" id="UP000298416">
    <property type="component" value="Unassembled WGS sequence"/>
</dbReference>
<feature type="domain" description="PB1" evidence="10">
    <location>
        <begin position="115"/>
        <end position="222"/>
    </location>
</feature>
<dbReference type="InterPro" id="IPR053793">
    <property type="entry name" value="PB1-like"/>
</dbReference>
<keyword evidence="6 8" id="KW-0539">Nucleus</keyword>